<proteinExistence type="predicted"/>
<comment type="subcellular location">
    <subcellularLocation>
        <location evidence="1">Endoplasmic reticulum membrane</location>
        <topology evidence="1">Multi-pass membrane protein</topology>
    </subcellularLocation>
</comment>
<keyword evidence="12" id="KW-1185">Reference proteome</keyword>
<keyword evidence="7" id="KW-0256">Endoplasmic reticulum</keyword>
<feature type="compositionally biased region" description="Low complexity" evidence="10">
    <location>
        <begin position="30"/>
        <end position="72"/>
    </location>
</feature>
<evidence type="ECO:0000256" key="7">
    <source>
        <dbReference type="ARBA" id="ARBA00022824"/>
    </source>
</evidence>
<accession>A0A1D8G5R8</accession>
<dbReference type="UniPathway" id="UPA00196"/>
<keyword evidence="9" id="KW-0472">Membrane</keyword>
<dbReference type="PANTHER" id="PTHR12468">
    <property type="entry name" value="GPI MANNOSYLTRANSFERASE 2"/>
    <property type="match status" value="1"/>
</dbReference>
<keyword evidence="6" id="KW-0812">Transmembrane</keyword>
<dbReference type="InterPro" id="IPR007315">
    <property type="entry name" value="PIG-V/Gpi18"/>
</dbReference>
<reference evidence="11 12" key="1">
    <citation type="submission" date="2016-09" db="EMBL/GenBank/DDBJ databases">
        <title>Streptomyces rubrolavendulae MJM4426 Genome sequencing and assembly.</title>
        <authorList>
            <person name="Kim J.-G."/>
        </authorList>
    </citation>
    <scope>NUCLEOTIDE SEQUENCE [LARGE SCALE GENOMIC DNA]</scope>
    <source>
        <strain evidence="11 12">MJM4426</strain>
    </source>
</reference>
<dbReference type="AlphaFoldDB" id="A0A1D8G5R8"/>
<evidence type="ECO:0000256" key="10">
    <source>
        <dbReference type="SAM" id="MobiDB-lite"/>
    </source>
</evidence>
<keyword evidence="4 11" id="KW-0328">Glycosyltransferase</keyword>
<evidence type="ECO:0000256" key="1">
    <source>
        <dbReference type="ARBA" id="ARBA00004477"/>
    </source>
</evidence>
<dbReference type="GO" id="GO:0004376">
    <property type="term" value="F:GPI mannosyltransferase activity"/>
    <property type="evidence" value="ECO:0007669"/>
    <property type="project" value="InterPro"/>
</dbReference>
<name>A0A1D8G5R8_9ACTN</name>
<organism evidence="11 12">
    <name type="scientific">Streptomyces rubrolavendulae</name>
    <dbReference type="NCBI Taxonomy" id="285473"/>
    <lineage>
        <taxon>Bacteria</taxon>
        <taxon>Bacillati</taxon>
        <taxon>Actinomycetota</taxon>
        <taxon>Actinomycetes</taxon>
        <taxon>Kitasatosporales</taxon>
        <taxon>Streptomycetaceae</taxon>
        <taxon>Streptomyces</taxon>
    </lineage>
</organism>
<dbReference type="GO" id="GO:0016020">
    <property type="term" value="C:membrane"/>
    <property type="evidence" value="ECO:0007669"/>
    <property type="project" value="GOC"/>
</dbReference>
<keyword evidence="3" id="KW-0337">GPI-anchor biosynthesis</keyword>
<feature type="compositionally biased region" description="Low complexity" evidence="10">
    <location>
        <begin position="1"/>
        <end position="17"/>
    </location>
</feature>
<evidence type="ECO:0000256" key="6">
    <source>
        <dbReference type="ARBA" id="ARBA00022692"/>
    </source>
</evidence>
<evidence type="ECO:0000256" key="9">
    <source>
        <dbReference type="ARBA" id="ARBA00023136"/>
    </source>
</evidence>
<feature type="compositionally biased region" description="Low complexity" evidence="10">
    <location>
        <begin position="92"/>
        <end position="101"/>
    </location>
</feature>
<dbReference type="GO" id="GO:0006506">
    <property type="term" value="P:GPI anchor biosynthetic process"/>
    <property type="evidence" value="ECO:0007669"/>
    <property type="project" value="UniProtKB-UniPathway"/>
</dbReference>
<comment type="pathway">
    <text evidence="2">Glycolipid biosynthesis; glycosylphosphatidylinositol-anchor biosynthesis.</text>
</comment>
<gene>
    <name evidence="11" type="ORF">A4G23_03677</name>
</gene>
<dbReference type="PATRIC" id="fig|285473.5.peg.3853"/>
<dbReference type="Proteomes" id="UP000095349">
    <property type="component" value="Chromosome"/>
</dbReference>
<evidence type="ECO:0000256" key="3">
    <source>
        <dbReference type="ARBA" id="ARBA00022502"/>
    </source>
</evidence>
<evidence type="ECO:0000256" key="5">
    <source>
        <dbReference type="ARBA" id="ARBA00022679"/>
    </source>
</evidence>
<feature type="compositionally biased region" description="Basic residues" evidence="10">
    <location>
        <begin position="81"/>
        <end position="91"/>
    </location>
</feature>
<dbReference type="STRING" id="285473.A4G23_03677"/>
<keyword evidence="5 11" id="KW-0808">Transferase</keyword>
<evidence type="ECO:0000256" key="4">
    <source>
        <dbReference type="ARBA" id="ARBA00022676"/>
    </source>
</evidence>
<dbReference type="EMBL" id="CP017316">
    <property type="protein sequence ID" value="AOT60802.1"/>
    <property type="molecule type" value="Genomic_DNA"/>
</dbReference>
<evidence type="ECO:0000256" key="8">
    <source>
        <dbReference type="ARBA" id="ARBA00022989"/>
    </source>
</evidence>
<evidence type="ECO:0000313" key="11">
    <source>
        <dbReference type="EMBL" id="AOT60802.1"/>
    </source>
</evidence>
<dbReference type="KEGG" id="srn:A4G23_03677"/>
<feature type="region of interest" description="Disordered" evidence="10">
    <location>
        <begin position="1"/>
        <end position="175"/>
    </location>
</feature>
<dbReference type="PANTHER" id="PTHR12468:SF2">
    <property type="entry name" value="GPI MANNOSYLTRANSFERASE 2"/>
    <property type="match status" value="1"/>
</dbReference>
<dbReference type="GO" id="GO:0000009">
    <property type="term" value="F:alpha-1,6-mannosyltransferase activity"/>
    <property type="evidence" value="ECO:0007669"/>
    <property type="project" value="InterPro"/>
</dbReference>
<evidence type="ECO:0000256" key="2">
    <source>
        <dbReference type="ARBA" id="ARBA00004687"/>
    </source>
</evidence>
<keyword evidence="8" id="KW-1133">Transmembrane helix</keyword>
<evidence type="ECO:0000313" key="12">
    <source>
        <dbReference type="Proteomes" id="UP000095349"/>
    </source>
</evidence>
<protein>
    <submittedName>
        <fullName evidence="11">Mannosyltransferase (PIG-V)</fullName>
    </submittedName>
</protein>
<sequence>MPLDRTAPPARAAAVPDEAARPDGPPPTAPAASTRAPAGPGAPSIPAQAGPRTGPAAAGPARAPADPGVPDAHVPSLPVPARRRAGRRTRRTAPAAAQAPTGHIASGHIASGHIASGHTAADPVPVDPVPVDPVPAASIPAPRPPTAPALPRSAAPVAPAPTAPRAPATAPRGRGRVGAGVGAALLGYAATRVVGLAVLFAAAAASGEDAWHRLMGRWDAVWYVRVAEHGYGHQTTLPDGAVHSDLAFFPLLPALERALSAALPIGAAPAGLAVAWAASLAAAWGVYAVGAHVAGRRAGVALAVLWAVYPTAFVQSMAYTETLFTAFAAWSLYAVLRGRWVPAGGLAVLAGLTRPSAVALIAALVVTALATAVRERRVAPDLAAGVLLAPLGWVAYVVYVAVRTGSPTAYFDVQAGWGNRIDGGAALARFVGDLLTGPAPLAGAGLLAAFAVLGWAVWLCVRQRQPLPVLVYTLAVVAVSLVGAAYFGSRPRLIMPAFPLLLPAAVALVRLRTRYAVAVLAAAASASAVYGAFTLLGPGPP</sequence>